<dbReference type="AlphaFoldDB" id="A0A2V1JP57"/>
<name>A0A2V1JP57_EUBRA</name>
<evidence type="ECO:0000259" key="1">
    <source>
        <dbReference type="Pfam" id="PF13556"/>
    </source>
</evidence>
<evidence type="ECO:0000313" key="3">
    <source>
        <dbReference type="Proteomes" id="UP000245288"/>
    </source>
</evidence>
<protein>
    <recommendedName>
        <fullName evidence="1">PucR C-terminal helix-turn-helix domain-containing protein</fullName>
    </recommendedName>
</protein>
<dbReference type="Gene3D" id="1.10.10.2840">
    <property type="entry name" value="PucR C-terminal helix-turn-helix domain"/>
    <property type="match status" value="1"/>
</dbReference>
<dbReference type="Proteomes" id="UP000245288">
    <property type="component" value="Unassembled WGS sequence"/>
</dbReference>
<accession>A0A2V1JP57</accession>
<dbReference type="InterPro" id="IPR042070">
    <property type="entry name" value="PucR_C-HTH_sf"/>
</dbReference>
<dbReference type="Pfam" id="PF13556">
    <property type="entry name" value="HTH_30"/>
    <property type="match status" value="1"/>
</dbReference>
<evidence type="ECO:0000313" key="2">
    <source>
        <dbReference type="EMBL" id="PWE85939.1"/>
    </source>
</evidence>
<proteinExistence type="predicted"/>
<feature type="domain" description="PucR C-terminal helix-turn-helix" evidence="1">
    <location>
        <begin position="463"/>
        <end position="518"/>
    </location>
</feature>
<dbReference type="OrthoDB" id="143422at2"/>
<dbReference type="EMBL" id="JRFU01000143">
    <property type="protein sequence ID" value="PWE85939.1"/>
    <property type="molecule type" value="Genomic_DNA"/>
</dbReference>
<dbReference type="RefSeq" id="WP_109216342.1">
    <property type="nucleotide sequence ID" value="NZ_CAJLEE010000123.1"/>
</dbReference>
<dbReference type="PANTHER" id="PTHR33744">
    <property type="entry name" value="CARBOHYDRATE DIACID REGULATOR"/>
    <property type="match status" value="1"/>
</dbReference>
<dbReference type="PANTHER" id="PTHR33744:SF1">
    <property type="entry name" value="DNA-BINDING TRANSCRIPTIONAL ACTIVATOR ADER"/>
    <property type="match status" value="1"/>
</dbReference>
<comment type="caution">
    <text evidence="2">The sequence shown here is derived from an EMBL/GenBank/DDBJ whole genome shotgun (WGS) entry which is preliminary data.</text>
</comment>
<reference evidence="2 3" key="1">
    <citation type="submission" date="2014-09" db="EMBL/GenBank/DDBJ databases">
        <title>Butyrate-producing bacteria isolated from human gut.</title>
        <authorList>
            <person name="Zhang Q."/>
            <person name="Zhao L."/>
        </authorList>
    </citation>
    <scope>NUCLEOTIDE SEQUENCE [LARGE SCALE GENOMIC DNA]</scope>
    <source>
        <strain evidence="2 3">21</strain>
    </source>
</reference>
<sequence length="524" mass="61848">MTITKNMLLYFIRDMGITILGETKTEQQFAGIKHWIPEREDLSDEYLYLCDGAHIPEKTQILSQTVCMLVIFSQKEAGQKNQEQRKEWRQFHNNLICIETEKSVPEVMNALVEIFYRLVEWDKNMHIAALEGKDVQELIDISEPVLEYPMIVFDASFDVLAYTKHCESHYKTFWETVQQGYTDAHTMEQLKKKQIFSQIREGEMLIAPSAENAGTNIYLQFFSGQTLLGYTSFFCGDHSPEDGYLDLVRMFMKNMSFYLQRNYENQRHGRMMYETFLANLLGTAEIPEDRITEQVNMIDGLEETGYFALGILDFSNQENVPLKFLARLLERQSWEIKPFLYEKHICLLKYSKVPLHQEVFFNEKELGILRQLLEQYQYRIGISNIFNELRCLRDAYTQAVFTLSWNENVLQKTKEQVIYQYKDVVMYHLFSRMEDEMNPRAMQSEFYREVAKYDREHHSAYGKTVLCYLKNDCSATRTSAELGIHRNTVRNVIQSVEENYGISLDDAEEKMRYILSMQIEQYLS</sequence>
<dbReference type="InterPro" id="IPR025736">
    <property type="entry name" value="PucR_C-HTH_dom"/>
</dbReference>
<organism evidence="2 3">
    <name type="scientific">Eubacterium ramulus</name>
    <dbReference type="NCBI Taxonomy" id="39490"/>
    <lineage>
        <taxon>Bacteria</taxon>
        <taxon>Bacillati</taxon>
        <taxon>Bacillota</taxon>
        <taxon>Clostridia</taxon>
        <taxon>Eubacteriales</taxon>
        <taxon>Eubacteriaceae</taxon>
        <taxon>Eubacterium</taxon>
    </lineage>
</organism>
<keyword evidence="3" id="KW-1185">Reference proteome</keyword>
<dbReference type="InterPro" id="IPR051448">
    <property type="entry name" value="CdaR-like_regulators"/>
</dbReference>
<gene>
    <name evidence="2" type="ORF">LG34_12840</name>
</gene>